<name>A0ABD2QCJ6_9PLAT</name>
<comment type="similarity">
    <text evidence="1 2">Belongs to the DSS1/SEM1 family.</text>
</comment>
<proteinExistence type="inferred from homology"/>
<evidence type="ECO:0000313" key="4">
    <source>
        <dbReference type="Proteomes" id="UP001626550"/>
    </source>
</evidence>
<dbReference type="GO" id="GO:0008541">
    <property type="term" value="C:proteasome regulatory particle, lid subcomplex"/>
    <property type="evidence" value="ECO:0007669"/>
    <property type="project" value="UniProtKB-UniRule"/>
</dbReference>
<organism evidence="3 4">
    <name type="scientific">Cichlidogyrus casuarinus</name>
    <dbReference type="NCBI Taxonomy" id="1844966"/>
    <lineage>
        <taxon>Eukaryota</taxon>
        <taxon>Metazoa</taxon>
        <taxon>Spiralia</taxon>
        <taxon>Lophotrochozoa</taxon>
        <taxon>Platyhelminthes</taxon>
        <taxon>Monogenea</taxon>
        <taxon>Monopisthocotylea</taxon>
        <taxon>Dactylogyridea</taxon>
        <taxon>Ancyrocephalidae</taxon>
        <taxon>Cichlidogyrus</taxon>
    </lineage>
</organism>
<gene>
    <name evidence="3" type="ORF">Ciccas_004104</name>
</gene>
<dbReference type="GO" id="GO:0043248">
    <property type="term" value="P:proteasome assembly"/>
    <property type="evidence" value="ECO:0007669"/>
    <property type="project" value="UniProtKB-UniRule"/>
</dbReference>
<evidence type="ECO:0000256" key="1">
    <source>
        <dbReference type="ARBA" id="ARBA00034491"/>
    </source>
</evidence>
<dbReference type="SMART" id="SM01385">
    <property type="entry name" value="DSS1_SEM1"/>
    <property type="match status" value="1"/>
</dbReference>
<evidence type="ECO:0000256" key="2">
    <source>
        <dbReference type="RuleBase" id="RU369057"/>
    </source>
</evidence>
<comment type="caution">
    <text evidence="3">The sequence shown here is derived from an EMBL/GenBank/DDBJ whole genome shotgun (WGS) entry which is preliminary data.</text>
</comment>
<dbReference type="Pfam" id="PF05160">
    <property type="entry name" value="DSS1_SEM1"/>
    <property type="match status" value="1"/>
</dbReference>
<keyword evidence="4" id="KW-1185">Reference proteome</keyword>
<reference evidence="3 4" key="1">
    <citation type="submission" date="2024-11" db="EMBL/GenBank/DDBJ databases">
        <title>Adaptive evolution of stress response genes in parasites aligns with host niche diversity.</title>
        <authorList>
            <person name="Hahn C."/>
            <person name="Resl P."/>
        </authorList>
    </citation>
    <scope>NUCLEOTIDE SEQUENCE [LARGE SCALE GENOMIC DNA]</scope>
    <source>
        <strain evidence="3">EGGRZ-B1_66</strain>
        <tissue evidence="3">Body</tissue>
    </source>
</reference>
<dbReference type="AlphaFoldDB" id="A0ABD2QCJ6"/>
<evidence type="ECO:0000313" key="3">
    <source>
        <dbReference type="EMBL" id="KAL3317239.1"/>
    </source>
</evidence>
<dbReference type="Proteomes" id="UP001626550">
    <property type="component" value="Unassembled WGS sequence"/>
</dbReference>
<keyword evidence="2" id="KW-0539">Nucleus</keyword>
<dbReference type="EMBL" id="JBJKFK010000410">
    <property type="protein sequence ID" value="KAL3317239.1"/>
    <property type="molecule type" value="Genomic_DNA"/>
</dbReference>
<comment type="function">
    <text evidence="2">Component of the 26S proteasome, a multiprotein complex involved in the ATP-dependent degradation of ubiquitinated proteins.</text>
</comment>
<dbReference type="GO" id="GO:0005634">
    <property type="term" value="C:nucleus"/>
    <property type="evidence" value="ECO:0007669"/>
    <property type="project" value="UniProtKB-SubCell"/>
</dbReference>
<sequence length="86" mass="9999">MEISKKAIEPIKDKATSEAVMLEDDTFEEFPTSFTVLPDEPKLIESKWEDDWFNDNNESKYSALLRMELEKQNKKLVIPNIGPPRV</sequence>
<protein>
    <recommendedName>
        <fullName evidence="2">26S proteasome complex subunit SEM1</fullName>
    </recommendedName>
</protein>
<dbReference type="GO" id="GO:0006406">
    <property type="term" value="P:mRNA export from nucleus"/>
    <property type="evidence" value="ECO:0007669"/>
    <property type="project" value="UniProtKB-UniRule"/>
</dbReference>
<dbReference type="InterPro" id="IPR007834">
    <property type="entry name" value="DSS1_SEM1"/>
</dbReference>
<keyword evidence="2" id="KW-0647">Proteasome</keyword>
<accession>A0ABD2QCJ6</accession>
<comment type="subcellular location">
    <subcellularLocation>
        <location evidence="2">Nucleus</location>
    </subcellularLocation>
</comment>